<evidence type="ECO:0000313" key="2">
    <source>
        <dbReference type="EMBL" id="EEB21039.1"/>
    </source>
</evidence>
<protein>
    <submittedName>
        <fullName evidence="2">Uncharacterized protein</fullName>
    </submittedName>
</protein>
<organism evidence="2 3">
    <name type="scientific">Bifidobacterium catenulatum DSM 16992 = JCM 1194 = LMG 11043</name>
    <dbReference type="NCBI Taxonomy" id="566552"/>
    <lineage>
        <taxon>Bacteria</taxon>
        <taxon>Bacillati</taxon>
        <taxon>Actinomycetota</taxon>
        <taxon>Actinomycetes</taxon>
        <taxon>Bifidobacteriales</taxon>
        <taxon>Bifidobacteriaceae</taxon>
        <taxon>Bifidobacterium</taxon>
    </lineage>
</organism>
<reference evidence="2 3" key="2">
    <citation type="submission" date="2008-10" db="EMBL/GenBank/DDBJ databases">
        <authorList>
            <person name="Fulton L."/>
            <person name="Clifton S."/>
            <person name="Fulton B."/>
            <person name="Xu J."/>
            <person name="Minx P."/>
            <person name="Pepin K.H."/>
            <person name="Johnson M."/>
            <person name="Bhonagiri V."/>
            <person name="Nash W.E."/>
            <person name="Mardis E.R."/>
            <person name="Wilson R.K."/>
        </authorList>
    </citation>
    <scope>NUCLEOTIDE SEQUENCE [LARGE SCALE GENOMIC DNA]</scope>
    <source>
        <strain evidence="2 3">DSM 16992</strain>
    </source>
</reference>
<comment type="caution">
    <text evidence="2">The sequence shown here is derived from an EMBL/GenBank/DDBJ whole genome shotgun (WGS) entry which is preliminary data.</text>
</comment>
<feature type="compositionally biased region" description="Basic residues" evidence="1">
    <location>
        <begin position="1"/>
        <end position="15"/>
    </location>
</feature>
<sequence length="64" mass="7827">MRYGRRAPRTTRRPAPRFVDFARSPAPTGFRANPYPHTSKNDIRYMWQIPPLRKNNIRYMWQTY</sequence>
<reference evidence="2 3" key="1">
    <citation type="submission" date="2008-10" db="EMBL/GenBank/DDBJ databases">
        <title>Draft genome sequence of Bifidobacterium catenulatum (DSM 16992).</title>
        <authorList>
            <person name="Sudarsanam P."/>
            <person name="Ley R."/>
            <person name="Guruge J."/>
            <person name="Turnbaugh P.J."/>
            <person name="Mahowald M."/>
            <person name="Liep D."/>
            <person name="Gordon J."/>
        </authorList>
    </citation>
    <scope>NUCLEOTIDE SEQUENCE [LARGE SCALE GENOMIC DNA]</scope>
    <source>
        <strain evidence="2 3">DSM 16992</strain>
    </source>
</reference>
<name>B6XWN6_9BIFI</name>
<accession>B6XWN6</accession>
<evidence type="ECO:0000313" key="3">
    <source>
        <dbReference type="Proteomes" id="UP000003882"/>
    </source>
</evidence>
<dbReference type="Proteomes" id="UP000003882">
    <property type="component" value="Unassembled WGS sequence"/>
</dbReference>
<proteinExistence type="predicted"/>
<feature type="region of interest" description="Disordered" evidence="1">
    <location>
        <begin position="1"/>
        <end position="35"/>
    </location>
</feature>
<evidence type="ECO:0000256" key="1">
    <source>
        <dbReference type="SAM" id="MobiDB-lite"/>
    </source>
</evidence>
<gene>
    <name evidence="2" type="ORF">BIFCAT_01697</name>
</gene>
<dbReference type="AlphaFoldDB" id="B6XWN6"/>
<dbReference type="EMBL" id="ABXY01000023">
    <property type="protein sequence ID" value="EEB21039.1"/>
    <property type="molecule type" value="Genomic_DNA"/>
</dbReference>